<dbReference type="Proteomes" id="UP000749559">
    <property type="component" value="Unassembled WGS sequence"/>
</dbReference>
<evidence type="ECO:0000256" key="10">
    <source>
        <dbReference type="SAM" id="MobiDB-lite"/>
    </source>
</evidence>
<feature type="compositionally biased region" description="Polar residues" evidence="10">
    <location>
        <begin position="490"/>
        <end position="499"/>
    </location>
</feature>
<proteinExistence type="predicted"/>
<protein>
    <submittedName>
        <fullName evidence="11">Uncharacterized protein</fullName>
    </submittedName>
</protein>
<sequence length="518" mass="59610">MGDKACGSPAPVYVCSYPQCSLKFSRPSRLEQHFRVHTGEKPYKCDHPSCGKEYARPAHLKRHKSNSHVEKQTVEMMICVEKDCKAVFETLLGLRKHHAAKHSAAQDKYVYMCDYDGCTRKFKKHHQLNKHKCEHTGEIPRPFVCPEEQCGKTFDQGSHLKRHMKSHEGYLCKEDGCHEKFKHFNMLRKHMAIEHPKTFVCTVCDKAFVRKKYLNDHEKVHASERTVYECPKENCPRFYYNTRNLYAHIRSYHEGRRVGCTHDGCDRTFATKQKMQEHLKFHDPNKPLPKPKKKRKHDTVTSKLVTLLVRNRNEEDKIDKQGRPFDNSSDDNSDDTDVLSLSEDPENTDEETDMKTESANVPVQLDNGDINDENMDVSDDFSNAIANDASLCSNDNCKAIDEMSNDCVSNSFISHVDVVSNYSKVDSVLEKEATLIKIEKTIDIQSNVLNFQDKNMNSDNDKHGMEDVEIVIRNIAGGIKDKKRARKDQTSNSNGASNSEPEHEVVFEFDVYDRLIEK</sequence>
<evidence type="ECO:0000256" key="1">
    <source>
        <dbReference type="ARBA" id="ARBA00004123"/>
    </source>
</evidence>
<dbReference type="PROSITE" id="PS50157">
    <property type="entry name" value="ZINC_FINGER_C2H2_2"/>
    <property type="match status" value="7"/>
</dbReference>
<dbReference type="GO" id="GO:0008270">
    <property type="term" value="F:zinc ion binding"/>
    <property type="evidence" value="ECO:0007669"/>
    <property type="project" value="UniProtKB-KW"/>
</dbReference>
<evidence type="ECO:0000313" key="12">
    <source>
        <dbReference type="Proteomes" id="UP000749559"/>
    </source>
</evidence>
<dbReference type="InterPro" id="IPR013087">
    <property type="entry name" value="Znf_C2H2_type"/>
</dbReference>
<dbReference type="FunFam" id="3.30.160.60:FF:000065">
    <property type="entry name" value="B-cell CLL/lymphoma 6, member B"/>
    <property type="match status" value="1"/>
</dbReference>
<dbReference type="EMBL" id="CAIIXF020000009">
    <property type="protein sequence ID" value="CAH1794359.1"/>
    <property type="molecule type" value="Genomic_DNA"/>
</dbReference>
<dbReference type="SUPFAM" id="SSF57667">
    <property type="entry name" value="beta-beta-alpha zinc fingers"/>
    <property type="match status" value="4"/>
</dbReference>
<keyword evidence="3" id="KW-0677">Repeat</keyword>
<dbReference type="Gene3D" id="3.30.160.60">
    <property type="entry name" value="Classic Zinc Finger"/>
    <property type="match status" value="6"/>
</dbReference>
<dbReference type="PROSITE" id="PS00028">
    <property type="entry name" value="ZINC_FINGER_C2H2_1"/>
    <property type="match status" value="7"/>
</dbReference>
<evidence type="ECO:0000256" key="8">
    <source>
        <dbReference type="ARBA" id="ARBA00023163"/>
    </source>
</evidence>
<keyword evidence="9" id="KW-0539">Nucleus</keyword>
<dbReference type="InterPro" id="IPR051061">
    <property type="entry name" value="Zinc_finger_trans_reg"/>
</dbReference>
<dbReference type="SMART" id="SM00355">
    <property type="entry name" value="ZnF_C2H2"/>
    <property type="match status" value="9"/>
</dbReference>
<dbReference type="PANTHER" id="PTHR46179">
    <property type="entry name" value="ZINC FINGER PROTEIN"/>
    <property type="match status" value="1"/>
</dbReference>
<keyword evidence="4" id="KW-0863">Zinc-finger</keyword>
<reference evidence="11" key="1">
    <citation type="submission" date="2022-03" db="EMBL/GenBank/DDBJ databases">
        <authorList>
            <person name="Martin C."/>
        </authorList>
    </citation>
    <scope>NUCLEOTIDE SEQUENCE</scope>
</reference>
<gene>
    <name evidence="11" type="ORF">OFUS_LOCUS19066</name>
</gene>
<dbReference type="InterPro" id="IPR054599">
    <property type="entry name" value="TFIIIA_Zfn-C2H2"/>
</dbReference>
<dbReference type="GO" id="GO:0006357">
    <property type="term" value="P:regulation of transcription by RNA polymerase II"/>
    <property type="evidence" value="ECO:0007669"/>
    <property type="project" value="TreeGrafter"/>
</dbReference>
<dbReference type="Pfam" id="PF22110">
    <property type="entry name" value="TFIIIA_zf-C2H2"/>
    <property type="match status" value="1"/>
</dbReference>
<evidence type="ECO:0000256" key="7">
    <source>
        <dbReference type="ARBA" id="ARBA00023015"/>
    </source>
</evidence>
<dbReference type="FunFam" id="3.30.160.60:FF:000072">
    <property type="entry name" value="zinc finger protein 143 isoform X1"/>
    <property type="match status" value="1"/>
</dbReference>
<feature type="region of interest" description="Disordered" evidence="10">
    <location>
        <begin position="276"/>
        <end position="369"/>
    </location>
</feature>
<feature type="region of interest" description="Disordered" evidence="10">
    <location>
        <begin position="481"/>
        <end position="502"/>
    </location>
</feature>
<dbReference type="PANTHER" id="PTHR46179:SF13">
    <property type="entry name" value="C2H2-TYPE DOMAIN-CONTAINING PROTEIN"/>
    <property type="match status" value="1"/>
</dbReference>
<feature type="compositionally biased region" description="Acidic residues" evidence="10">
    <location>
        <begin position="328"/>
        <end position="352"/>
    </location>
</feature>
<organism evidence="11 12">
    <name type="scientific">Owenia fusiformis</name>
    <name type="common">Polychaete worm</name>
    <dbReference type="NCBI Taxonomy" id="6347"/>
    <lineage>
        <taxon>Eukaryota</taxon>
        <taxon>Metazoa</taxon>
        <taxon>Spiralia</taxon>
        <taxon>Lophotrochozoa</taxon>
        <taxon>Annelida</taxon>
        <taxon>Polychaeta</taxon>
        <taxon>Sedentaria</taxon>
        <taxon>Canalipalpata</taxon>
        <taxon>Sabellida</taxon>
        <taxon>Oweniida</taxon>
        <taxon>Oweniidae</taxon>
        <taxon>Owenia</taxon>
    </lineage>
</organism>
<evidence type="ECO:0000256" key="6">
    <source>
        <dbReference type="ARBA" id="ARBA00022884"/>
    </source>
</evidence>
<dbReference type="FunFam" id="3.30.160.60:FF:002343">
    <property type="entry name" value="Zinc finger protein 33A"/>
    <property type="match status" value="1"/>
</dbReference>
<name>A0A8J1XYH3_OWEFU</name>
<evidence type="ECO:0000256" key="2">
    <source>
        <dbReference type="ARBA" id="ARBA00022723"/>
    </source>
</evidence>
<keyword evidence="7" id="KW-0805">Transcription regulation</keyword>
<evidence type="ECO:0000256" key="4">
    <source>
        <dbReference type="ARBA" id="ARBA00022771"/>
    </source>
</evidence>
<keyword evidence="8" id="KW-0804">Transcription</keyword>
<keyword evidence="6" id="KW-0694">RNA-binding</keyword>
<keyword evidence="12" id="KW-1185">Reference proteome</keyword>
<dbReference type="GO" id="GO:0003723">
    <property type="term" value="F:RNA binding"/>
    <property type="evidence" value="ECO:0007669"/>
    <property type="project" value="UniProtKB-KW"/>
</dbReference>
<evidence type="ECO:0000256" key="9">
    <source>
        <dbReference type="ARBA" id="ARBA00023242"/>
    </source>
</evidence>
<accession>A0A8J1XYH3</accession>
<evidence type="ECO:0000256" key="5">
    <source>
        <dbReference type="ARBA" id="ARBA00022833"/>
    </source>
</evidence>
<dbReference type="InterPro" id="IPR036236">
    <property type="entry name" value="Znf_C2H2_sf"/>
</dbReference>
<keyword evidence="5" id="KW-0862">Zinc</keyword>
<evidence type="ECO:0000313" key="11">
    <source>
        <dbReference type="EMBL" id="CAH1794359.1"/>
    </source>
</evidence>
<comment type="caution">
    <text evidence="11">The sequence shown here is derived from an EMBL/GenBank/DDBJ whole genome shotgun (WGS) entry which is preliminary data.</text>
</comment>
<feature type="compositionally biased region" description="Basic and acidic residues" evidence="10">
    <location>
        <begin position="276"/>
        <end position="285"/>
    </location>
</feature>
<dbReference type="OrthoDB" id="2687452at2759"/>
<comment type="subcellular location">
    <subcellularLocation>
        <location evidence="1">Nucleus</location>
    </subcellularLocation>
</comment>
<feature type="compositionally biased region" description="Basic and acidic residues" evidence="10">
    <location>
        <begin position="311"/>
        <end position="323"/>
    </location>
</feature>
<dbReference type="AlphaFoldDB" id="A0A8J1XYH3"/>
<evidence type="ECO:0000256" key="3">
    <source>
        <dbReference type="ARBA" id="ARBA00022737"/>
    </source>
</evidence>
<keyword evidence="2" id="KW-0479">Metal-binding</keyword>
<dbReference type="GO" id="GO:0005634">
    <property type="term" value="C:nucleus"/>
    <property type="evidence" value="ECO:0007669"/>
    <property type="project" value="UniProtKB-SubCell"/>
</dbReference>
<dbReference type="Pfam" id="PF00096">
    <property type="entry name" value="zf-C2H2"/>
    <property type="match status" value="1"/>
</dbReference>